<feature type="transmembrane region" description="Helical" evidence="1">
    <location>
        <begin position="53"/>
        <end position="70"/>
    </location>
</feature>
<keyword evidence="1" id="KW-1133">Transmembrane helix</keyword>
<organism evidence="2 3">
    <name type="scientific">Rhizophagus clarus</name>
    <dbReference type="NCBI Taxonomy" id="94130"/>
    <lineage>
        <taxon>Eukaryota</taxon>
        <taxon>Fungi</taxon>
        <taxon>Fungi incertae sedis</taxon>
        <taxon>Mucoromycota</taxon>
        <taxon>Glomeromycotina</taxon>
        <taxon>Glomeromycetes</taxon>
        <taxon>Glomerales</taxon>
        <taxon>Glomeraceae</taxon>
        <taxon>Rhizophagus</taxon>
    </lineage>
</organism>
<dbReference type="EMBL" id="BLAL01000011">
    <property type="protein sequence ID" value="GES74034.1"/>
    <property type="molecule type" value="Genomic_DNA"/>
</dbReference>
<proteinExistence type="predicted"/>
<sequence length="72" mass="8589">MLSFEIMPRNRSVLKKMPRLGVTVNLMTICFVSRILFKKLKILELINNRIKSFIFRLILELYNINISVIFPF</sequence>
<dbReference type="Proteomes" id="UP000615446">
    <property type="component" value="Unassembled WGS sequence"/>
</dbReference>
<evidence type="ECO:0000313" key="2">
    <source>
        <dbReference type="EMBL" id="GES74034.1"/>
    </source>
</evidence>
<gene>
    <name evidence="2" type="ORF">RCL2_000153400</name>
</gene>
<reference evidence="2" key="1">
    <citation type="submission" date="2019-10" db="EMBL/GenBank/DDBJ databases">
        <title>Conservation and host-specific expression of non-tandemly repeated heterogenous ribosome RNA gene in arbuscular mycorrhizal fungi.</title>
        <authorList>
            <person name="Maeda T."/>
            <person name="Kobayashi Y."/>
            <person name="Nakagawa T."/>
            <person name="Ezawa T."/>
            <person name="Yamaguchi K."/>
            <person name="Bino T."/>
            <person name="Nishimoto Y."/>
            <person name="Shigenobu S."/>
            <person name="Kawaguchi M."/>
        </authorList>
    </citation>
    <scope>NUCLEOTIDE SEQUENCE</scope>
    <source>
        <strain evidence="2">HR1</strain>
    </source>
</reference>
<accession>A0A8H3KSJ7</accession>
<protein>
    <submittedName>
        <fullName evidence="2">Uncharacterized protein</fullName>
    </submittedName>
</protein>
<comment type="caution">
    <text evidence="2">The sequence shown here is derived from an EMBL/GenBank/DDBJ whole genome shotgun (WGS) entry which is preliminary data.</text>
</comment>
<evidence type="ECO:0000313" key="3">
    <source>
        <dbReference type="Proteomes" id="UP000615446"/>
    </source>
</evidence>
<feature type="transmembrane region" description="Helical" evidence="1">
    <location>
        <begin position="20"/>
        <end position="37"/>
    </location>
</feature>
<keyword evidence="1" id="KW-0812">Transmembrane</keyword>
<keyword evidence="1" id="KW-0472">Membrane</keyword>
<name>A0A8H3KSJ7_9GLOM</name>
<evidence type="ECO:0000256" key="1">
    <source>
        <dbReference type="SAM" id="Phobius"/>
    </source>
</evidence>
<dbReference type="AlphaFoldDB" id="A0A8H3KSJ7"/>